<dbReference type="InterPro" id="IPR044925">
    <property type="entry name" value="His-Me_finger_sf"/>
</dbReference>
<keyword evidence="5 8" id="KW-0255">Endonuclease</keyword>
<keyword evidence="9" id="KW-0732">Signal</keyword>
<name>A0ABQ4S8N1_9HYPH</name>
<keyword evidence="4 8" id="KW-0479">Metal-binding</keyword>
<dbReference type="InterPro" id="IPR020821">
    <property type="entry name" value="ENPP1-3/EXOG-like_nuc-like"/>
</dbReference>
<reference evidence="12" key="1">
    <citation type="journal article" date="2021" name="Front. Microbiol.">
        <title>Comprehensive Comparative Genomics and Phenotyping of Methylobacterium Species.</title>
        <authorList>
            <person name="Alessa O."/>
            <person name="Ogura Y."/>
            <person name="Fujitani Y."/>
            <person name="Takami H."/>
            <person name="Hayashi T."/>
            <person name="Sahin N."/>
            <person name="Tani A."/>
        </authorList>
    </citation>
    <scope>NUCLEOTIDE SEQUENCE</scope>
    <source>
        <strain evidence="12">DSM 17168</strain>
    </source>
</reference>
<evidence type="ECO:0000256" key="9">
    <source>
        <dbReference type="SAM" id="SignalP"/>
    </source>
</evidence>
<feature type="domain" description="DNA/RNA non-specific endonuclease/pyrophosphatase/phosphodiesterase" evidence="11">
    <location>
        <begin position="49"/>
        <end position="239"/>
    </location>
</feature>
<dbReference type="EMBL" id="BPQQ01000005">
    <property type="protein sequence ID" value="GJD98707.1"/>
    <property type="molecule type" value="Genomic_DNA"/>
</dbReference>
<dbReference type="EC" id="3.1.30.-" evidence="8"/>
<dbReference type="RefSeq" id="WP_238233653.1">
    <property type="nucleotide sequence ID" value="NZ_BPQQ01000005.1"/>
</dbReference>
<dbReference type="SUPFAM" id="SSF54060">
    <property type="entry name" value="His-Me finger endonucleases"/>
    <property type="match status" value="1"/>
</dbReference>
<evidence type="ECO:0000256" key="7">
    <source>
        <dbReference type="ARBA" id="ARBA00022842"/>
    </source>
</evidence>
<comment type="caution">
    <text evidence="12">The sequence shown here is derived from an EMBL/GenBank/DDBJ whole genome shotgun (WGS) entry which is preliminary data.</text>
</comment>
<dbReference type="CDD" id="cd00091">
    <property type="entry name" value="NUC"/>
    <property type="match status" value="1"/>
</dbReference>
<feature type="domain" description="ENPP1-3/EXOG-like endonuclease/phosphodiesterase" evidence="10">
    <location>
        <begin position="50"/>
        <end position="239"/>
    </location>
</feature>
<evidence type="ECO:0000256" key="1">
    <source>
        <dbReference type="ARBA" id="ARBA00001946"/>
    </source>
</evidence>
<dbReference type="InterPro" id="IPR001604">
    <property type="entry name" value="Endo_G_ENPP1-like_dom"/>
</dbReference>
<dbReference type="InterPro" id="IPR018524">
    <property type="entry name" value="DNA/RNA_endonuclease_AS"/>
</dbReference>
<evidence type="ECO:0000256" key="8">
    <source>
        <dbReference type="RuleBase" id="RU366055"/>
    </source>
</evidence>
<evidence type="ECO:0000256" key="4">
    <source>
        <dbReference type="ARBA" id="ARBA00022723"/>
    </source>
</evidence>
<feature type="signal peptide" evidence="9">
    <location>
        <begin position="1"/>
        <end position="22"/>
    </location>
</feature>
<dbReference type="Gene3D" id="3.40.570.10">
    <property type="entry name" value="Extracellular Endonuclease, subunit A"/>
    <property type="match status" value="1"/>
</dbReference>
<comment type="similarity">
    <text evidence="2 8">Belongs to the DNA/RNA non-specific endonuclease family.</text>
</comment>
<keyword evidence="13" id="KW-1185">Reference proteome</keyword>
<keyword evidence="6 8" id="KW-0378">Hydrolase</keyword>
<keyword evidence="3 8" id="KW-0540">Nuclease</keyword>
<protein>
    <recommendedName>
        <fullName evidence="8">Endonuclease</fullName>
        <ecNumber evidence="8">3.1.30.-</ecNumber>
    </recommendedName>
</protein>
<feature type="chain" id="PRO_5047046047" description="Endonuclease" evidence="9">
    <location>
        <begin position="23"/>
        <end position="291"/>
    </location>
</feature>
<dbReference type="PANTHER" id="PTHR13966">
    <property type="entry name" value="ENDONUCLEASE RELATED"/>
    <property type="match status" value="1"/>
</dbReference>
<gene>
    <name evidence="12" type="ORF">GMJLKIPL_0618</name>
</gene>
<dbReference type="PROSITE" id="PS01070">
    <property type="entry name" value="NUCLEASE_NON_SPEC"/>
    <property type="match status" value="1"/>
</dbReference>
<dbReference type="Pfam" id="PF01223">
    <property type="entry name" value="Endonuclease_NS"/>
    <property type="match status" value="1"/>
</dbReference>
<dbReference type="InterPro" id="IPR040255">
    <property type="entry name" value="Non-specific_endonuclease"/>
</dbReference>
<evidence type="ECO:0000256" key="5">
    <source>
        <dbReference type="ARBA" id="ARBA00022759"/>
    </source>
</evidence>
<dbReference type="SMART" id="SM00892">
    <property type="entry name" value="Endonuclease_NS"/>
    <property type="match status" value="1"/>
</dbReference>
<evidence type="ECO:0000259" key="10">
    <source>
        <dbReference type="SMART" id="SM00477"/>
    </source>
</evidence>
<dbReference type="InterPro" id="IPR044929">
    <property type="entry name" value="DNA/RNA_non-sp_Endonuclease_sf"/>
</dbReference>
<dbReference type="SMART" id="SM00477">
    <property type="entry name" value="NUC"/>
    <property type="match status" value="1"/>
</dbReference>
<comment type="cofactor">
    <cofactor evidence="1 8">
        <name>Mg(2+)</name>
        <dbReference type="ChEBI" id="CHEBI:18420"/>
    </cofactor>
</comment>
<evidence type="ECO:0000313" key="12">
    <source>
        <dbReference type="EMBL" id="GJD98707.1"/>
    </source>
</evidence>
<proteinExistence type="inferred from homology"/>
<evidence type="ECO:0000313" key="13">
    <source>
        <dbReference type="Proteomes" id="UP001055153"/>
    </source>
</evidence>
<dbReference type="PANTHER" id="PTHR13966:SF5">
    <property type="entry name" value="ENDONUCLEASE G, MITOCHONDRIAL"/>
    <property type="match status" value="1"/>
</dbReference>
<dbReference type="Proteomes" id="UP001055153">
    <property type="component" value="Unassembled WGS sequence"/>
</dbReference>
<evidence type="ECO:0000256" key="2">
    <source>
        <dbReference type="ARBA" id="ARBA00010052"/>
    </source>
</evidence>
<evidence type="ECO:0000256" key="6">
    <source>
        <dbReference type="ARBA" id="ARBA00022801"/>
    </source>
</evidence>
<reference evidence="12" key="2">
    <citation type="submission" date="2021-08" db="EMBL/GenBank/DDBJ databases">
        <authorList>
            <person name="Tani A."/>
            <person name="Ola A."/>
            <person name="Ogura Y."/>
            <person name="Katsura K."/>
            <person name="Hayashi T."/>
        </authorList>
    </citation>
    <scope>NUCLEOTIDE SEQUENCE</scope>
    <source>
        <strain evidence="12">DSM 17168</strain>
    </source>
</reference>
<evidence type="ECO:0000256" key="3">
    <source>
        <dbReference type="ARBA" id="ARBA00022722"/>
    </source>
</evidence>
<keyword evidence="7" id="KW-0460">Magnesium</keyword>
<dbReference type="PROSITE" id="PS51257">
    <property type="entry name" value="PROKAR_LIPOPROTEIN"/>
    <property type="match status" value="1"/>
</dbReference>
<evidence type="ECO:0000259" key="11">
    <source>
        <dbReference type="SMART" id="SM00892"/>
    </source>
</evidence>
<accession>A0ABQ4S8N1</accession>
<sequence>MLRRPALPLVLAVLVTAGPAAAGCPHFFAGGQPPVLTNPRLAANTQALCYQAFAVMHSGLSRTPLYAAEHLDRAQVEAARKTDRVDAFHEEPRLPPAARAQLADYAGSGFDRGHLAPSGDMPDPEAQQESFSLANIVPQNPDLNRHLWAGIESAVRALAVERGNLYVVTGPVFQGGNVQSLKGRVLVPTHLFKAVYDPGRGEAGIYLAPNTAAETWEAVSPARLAEIAGIEVFPSLPAAARGRVLPLPEPRRDEFARGPRRKPEPSFLDWLTAELNRMARRAWREFLRSLF</sequence>
<organism evidence="12 13">
    <name type="scientific">Methylobacterium isbiliense</name>
    <dbReference type="NCBI Taxonomy" id="315478"/>
    <lineage>
        <taxon>Bacteria</taxon>
        <taxon>Pseudomonadati</taxon>
        <taxon>Pseudomonadota</taxon>
        <taxon>Alphaproteobacteria</taxon>
        <taxon>Hyphomicrobiales</taxon>
        <taxon>Methylobacteriaceae</taxon>
        <taxon>Methylobacterium</taxon>
    </lineage>
</organism>